<keyword evidence="5 13" id="KW-0808">Transferase</keyword>
<dbReference type="InterPro" id="IPR001792">
    <property type="entry name" value="Acylphosphatase-like_dom"/>
</dbReference>
<gene>
    <name evidence="15" type="ORF">RUM43_014152</name>
</gene>
<evidence type="ECO:0000313" key="16">
    <source>
        <dbReference type="Proteomes" id="UP001372834"/>
    </source>
</evidence>
<evidence type="ECO:0000256" key="2">
    <source>
        <dbReference type="ARBA" id="ARBA00004922"/>
    </source>
</evidence>
<sequence>MEIKFIGKVSITNIAKLAIYIGAFIYAGVPQRFAVKYDYIPNDEIQYHLVPSTSPNADSCPVIPMTYHRGNELLKSTNYNQYEYAKELKIQKGGWWQPDSCKHVHNSVIVVPFRGRHDQLKIFLHYIHPFLQKQLISYRIIVVEQTFHKPFNRGYLLNIGFTEALKIHPFHCFIFHDVDLLPMVEMNMYACTYKPRHLCPAINSWRYKLKYLNAFGGVVAILREHFQIINGFSNNYYGWGGEDDDLMQRVLKYKLGYCRFSPEVSKYNMLHHKPEEKNPERINILQEAQKRFKNDGLTSLNYTNLEYEEKPLFTHILVDLRSTLEQATALGLCGWCMNTIEGTVKGVLEGDADKIELMKHWLQYKGSPHSKIDKVTFTNQEEIESCSFDRFFIKH</sequence>
<keyword evidence="10 13" id="KW-0325">Glycoprotein</keyword>
<dbReference type="EMBL" id="JAWJWE010000043">
    <property type="protein sequence ID" value="KAK6617923.1"/>
    <property type="molecule type" value="Genomic_DNA"/>
</dbReference>
<dbReference type="InterPro" id="IPR003859">
    <property type="entry name" value="Galactosyl_T"/>
</dbReference>
<dbReference type="Gene3D" id="3.30.70.100">
    <property type="match status" value="1"/>
</dbReference>
<keyword evidence="13" id="KW-0464">Manganese</keyword>
<comment type="similarity">
    <text evidence="12">Belongs to the acylphosphatase family.</text>
</comment>
<evidence type="ECO:0000256" key="1">
    <source>
        <dbReference type="ARBA" id="ARBA00004606"/>
    </source>
</evidence>
<evidence type="ECO:0000313" key="15">
    <source>
        <dbReference type="EMBL" id="KAK6617923.1"/>
    </source>
</evidence>
<evidence type="ECO:0000256" key="10">
    <source>
        <dbReference type="ARBA" id="ARBA00023180"/>
    </source>
</evidence>
<dbReference type="Pfam" id="PF13733">
    <property type="entry name" value="Glyco_transf_7N"/>
    <property type="match status" value="1"/>
</dbReference>
<comment type="similarity">
    <text evidence="3 13">Belongs to the glycosyltransferase 7 family.</text>
</comment>
<comment type="function">
    <text evidence="13">Catalyzes the transfer of galactose onto proteins or lipids.</text>
</comment>
<comment type="pathway">
    <text evidence="2 13">Protein modification; protein glycosylation.</text>
</comment>
<keyword evidence="7 13" id="KW-0735">Signal-anchor</keyword>
<evidence type="ECO:0000256" key="11">
    <source>
        <dbReference type="PROSITE-ProRule" id="PRU00520"/>
    </source>
</evidence>
<evidence type="ECO:0000256" key="4">
    <source>
        <dbReference type="ARBA" id="ARBA00022676"/>
    </source>
</evidence>
<evidence type="ECO:0000256" key="5">
    <source>
        <dbReference type="ARBA" id="ARBA00022679"/>
    </source>
</evidence>
<protein>
    <recommendedName>
        <fullName evidence="13">Beta-1,4-N-acetylgalactosaminyltransferase</fullName>
        <ecNumber evidence="13">2.4.1.-</ecNumber>
    </recommendedName>
    <alternativeName>
        <fullName evidence="13">Beta-4-GalNAcT</fullName>
    </alternativeName>
</protein>
<keyword evidence="4 13" id="KW-0328">Glycosyltransferase</keyword>
<dbReference type="InterPro" id="IPR027995">
    <property type="entry name" value="Galactosyl_T_N"/>
</dbReference>
<dbReference type="GO" id="GO:0005794">
    <property type="term" value="C:Golgi apparatus"/>
    <property type="evidence" value="ECO:0007669"/>
    <property type="project" value="TreeGrafter"/>
</dbReference>
<evidence type="ECO:0000256" key="13">
    <source>
        <dbReference type="RuleBase" id="RU368121"/>
    </source>
</evidence>
<dbReference type="InterPro" id="IPR027791">
    <property type="entry name" value="Galactosyl_T_C"/>
</dbReference>
<evidence type="ECO:0000259" key="14">
    <source>
        <dbReference type="PROSITE" id="PS51160"/>
    </source>
</evidence>
<comment type="cofactor">
    <cofactor evidence="13">
        <name>Mn(2+)</name>
        <dbReference type="ChEBI" id="CHEBI:29035"/>
    </cofactor>
</comment>
<feature type="domain" description="Acylphosphatase-like" evidence="14">
    <location>
        <begin position="323"/>
        <end position="395"/>
    </location>
</feature>
<dbReference type="Gene3D" id="3.90.550.10">
    <property type="entry name" value="Spore Coat Polysaccharide Biosynthesis Protein SpsA, Chain A"/>
    <property type="match status" value="1"/>
</dbReference>
<dbReference type="GO" id="GO:0006688">
    <property type="term" value="P:glycosphingolipid biosynthetic process"/>
    <property type="evidence" value="ECO:0007669"/>
    <property type="project" value="TreeGrafter"/>
</dbReference>
<dbReference type="EC" id="2.4.1.-" evidence="13"/>
<dbReference type="InterPro" id="IPR036046">
    <property type="entry name" value="Acylphosphatase-like_dom_sf"/>
</dbReference>
<name>A0AAN8NQ99_POLSC</name>
<comment type="caution">
    <text evidence="15">The sequence shown here is derived from an EMBL/GenBank/DDBJ whole genome shotgun (WGS) entry which is preliminary data.</text>
</comment>
<dbReference type="SUPFAM" id="SSF54975">
    <property type="entry name" value="Acylphosphatase/BLUF domain-like"/>
    <property type="match status" value="1"/>
</dbReference>
<evidence type="ECO:0000256" key="9">
    <source>
        <dbReference type="ARBA" id="ARBA00023136"/>
    </source>
</evidence>
<proteinExistence type="inferred from homology"/>
<dbReference type="InterPro" id="IPR017968">
    <property type="entry name" value="Acylphosphatase_CS"/>
</dbReference>
<dbReference type="Proteomes" id="UP001372834">
    <property type="component" value="Unassembled WGS sequence"/>
</dbReference>
<dbReference type="GO" id="GO:0008378">
    <property type="term" value="F:galactosyltransferase activity"/>
    <property type="evidence" value="ECO:0007669"/>
    <property type="project" value="TreeGrafter"/>
</dbReference>
<dbReference type="PROSITE" id="PS00151">
    <property type="entry name" value="ACYLPHOSPHATASE_2"/>
    <property type="match status" value="1"/>
</dbReference>
<dbReference type="CDD" id="cd00899">
    <property type="entry name" value="b4GalT"/>
    <property type="match status" value="1"/>
</dbReference>
<comment type="caution">
    <text evidence="11">Lacks conserved residue(s) required for the propagation of feature annotation.</text>
</comment>
<dbReference type="PRINTS" id="PR02050">
    <property type="entry name" value="B14GALTRFASE"/>
</dbReference>
<keyword evidence="6" id="KW-0812">Transmembrane</keyword>
<dbReference type="Pfam" id="PF02709">
    <property type="entry name" value="Glyco_transf_7C"/>
    <property type="match status" value="1"/>
</dbReference>
<dbReference type="PROSITE" id="PS51160">
    <property type="entry name" value="ACYLPHOSPHATASE_3"/>
    <property type="match status" value="1"/>
</dbReference>
<dbReference type="InterPro" id="IPR029044">
    <property type="entry name" value="Nucleotide-diphossugar_trans"/>
</dbReference>
<dbReference type="GO" id="GO:0033842">
    <property type="term" value="F:N-acetyl-beta-glucosaminyl-derivative 4-beta-N-acetylgalactosaminyltransferase activity"/>
    <property type="evidence" value="ECO:0007669"/>
    <property type="project" value="TreeGrafter"/>
</dbReference>
<dbReference type="GO" id="GO:0005975">
    <property type="term" value="P:carbohydrate metabolic process"/>
    <property type="evidence" value="ECO:0007669"/>
    <property type="project" value="InterPro"/>
</dbReference>
<keyword evidence="13" id="KW-0479">Metal-binding</keyword>
<organism evidence="15 16">
    <name type="scientific">Polyplax serrata</name>
    <name type="common">Common mouse louse</name>
    <dbReference type="NCBI Taxonomy" id="468196"/>
    <lineage>
        <taxon>Eukaryota</taxon>
        <taxon>Metazoa</taxon>
        <taxon>Ecdysozoa</taxon>
        <taxon>Arthropoda</taxon>
        <taxon>Hexapoda</taxon>
        <taxon>Insecta</taxon>
        <taxon>Pterygota</taxon>
        <taxon>Neoptera</taxon>
        <taxon>Paraneoptera</taxon>
        <taxon>Psocodea</taxon>
        <taxon>Troctomorpha</taxon>
        <taxon>Phthiraptera</taxon>
        <taxon>Anoplura</taxon>
        <taxon>Polyplacidae</taxon>
        <taxon>Polyplax</taxon>
    </lineage>
</organism>
<reference evidence="15 16" key="1">
    <citation type="submission" date="2023-10" db="EMBL/GenBank/DDBJ databases">
        <title>Genomes of two closely related lineages of the louse Polyplax serrata with different host specificities.</title>
        <authorList>
            <person name="Martinu J."/>
            <person name="Tarabai H."/>
            <person name="Stefka J."/>
            <person name="Hypsa V."/>
        </authorList>
    </citation>
    <scope>NUCLEOTIDE SEQUENCE [LARGE SCALE GENOMIC DNA]</scope>
    <source>
        <strain evidence="15">HR10_N</strain>
    </source>
</reference>
<dbReference type="GO" id="GO:0016020">
    <property type="term" value="C:membrane"/>
    <property type="evidence" value="ECO:0007669"/>
    <property type="project" value="UniProtKB-SubCell"/>
</dbReference>
<dbReference type="Pfam" id="PF00708">
    <property type="entry name" value="Acylphosphatase"/>
    <property type="match status" value="1"/>
</dbReference>
<evidence type="ECO:0000256" key="3">
    <source>
        <dbReference type="ARBA" id="ARBA00005735"/>
    </source>
</evidence>
<dbReference type="AlphaFoldDB" id="A0AAN8NQ99"/>
<accession>A0AAN8NQ99</accession>
<evidence type="ECO:0000256" key="12">
    <source>
        <dbReference type="RuleBase" id="RU004168"/>
    </source>
</evidence>
<keyword evidence="9" id="KW-0472">Membrane</keyword>
<comment type="subcellular location">
    <subcellularLocation>
        <location evidence="1 13">Membrane</location>
        <topology evidence="1 13">Single-pass type II membrane protein</topology>
    </subcellularLocation>
</comment>
<dbReference type="PANTHER" id="PTHR19300:SF48">
    <property type="entry name" value="BETA-1,4-N-ACETYLGALACTOSAMINYLTRANSFERASE"/>
    <property type="match status" value="1"/>
</dbReference>
<evidence type="ECO:0000256" key="7">
    <source>
        <dbReference type="ARBA" id="ARBA00022968"/>
    </source>
</evidence>
<keyword evidence="8" id="KW-1133">Transmembrane helix</keyword>
<dbReference type="PANTHER" id="PTHR19300">
    <property type="entry name" value="BETA-1,4-GALACTOSYLTRANSFERASE"/>
    <property type="match status" value="1"/>
</dbReference>
<evidence type="ECO:0000256" key="8">
    <source>
        <dbReference type="ARBA" id="ARBA00022989"/>
    </source>
</evidence>
<dbReference type="SUPFAM" id="SSF53448">
    <property type="entry name" value="Nucleotide-diphospho-sugar transferases"/>
    <property type="match status" value="1"/>
</dbReference>
<evidence type="ECO:0000256" key="6">
    <source>
        <dbReference type="ARBA" id="ARBA00022692"/>
    </source>
</evidence>
<dbReference type="GO" id="GO:0046872">
    <property type="term" value="F:metal ion binding"/>
    <property type="evidence" value="ECO:0007669"/>
    <property type="project" value="UniProtKB-UniRule"/>
</dbReference>